<dbReference type="Proteomes" id="UP000838821">
    <property type="component" value="Unassembled WGS sequence"/>
</dbReference>
<reference evidence="2" key="1">
    <citation type="submission" date="2022-01" db="EMBL/GenBank/DDBJ databases">
        <authorList>
            <person name="Criscuolo A."/>
        </authorList>
    </citation>
    <scope>NUCLEOTIDE SEQUENCE</scope>
    <source>
        <strain evidence="2">CIP111891</strain>
    </source>
</reference>
<dbReference type="EMBL" id="CAKMMW010000008">
    <property type="protein sequence ID" value="CAH1208371.1"/>
    <property type="molecule type" value="Genomic_DNA"/>
</dbReference>
<evidence type="ECO:0000313" key="2">
    <source>
        <dbReference type="EMBL" id="CAH1208371.1"/>
    </source>
</evidence>
<gene>
    <name evidence="2" type="ORF">PAECIP111891_03208</name>
</gene>
<comment type="caution">
    <text evidence="2">The sequence shown here is derived from an EMBL/GenBank/DDBJ whole genome shotgun (WGS) entry which is preliminary data.</text>
</comment>
<keyword evidence="1" id="KW-1133">Transmembrane helix</keyword>
<proteinExistence type="predicted"/>
<dbReference type="RefSeq" id="WP_268796177.1">
    <property type="nucleotide sequence ID" value="NZ_CAKMMW010000008.1"/>
</dbReference>
<organism evidence="2 3">
    <name type="scientific">Paenibacillus allorhizoplanae</name>
    <dbReference type="NCBI Taxonomy" id="2905648"/>
    <lineage>
        <taxon>Bacteria</taxon>
        <taxon>Bacillati</taxon>
        <taxon>Bacillota</taxon>
        <taxon>Bacilli</taxon>
        <taxon>Bacillales</taxon>
        <taxon>Paenibacillaceae</taxon>
        <taxon>Paenibacillus</taxon>
    </lineage>
</organism>
<accession>A0ABN8GIR7</accession>
<evidence type="ECO:0000313" key="3">
    <source>
        <dbReference type="Proteomes" id="UP000838821"/>
    </source>
</evidence>
<keyword evidence="1" id="KW-0812">Transmembrane</keyword>
<keyword evidence="1" id="KW-0472">Membrane</keyword>
<protein>
    <submittedName>
        <fullName evidence="2">Uncharacterized protein</fullName>
    </submittedName>
</protein>
<evidence type="ECO:0000256" key="1">
    <source>
        <dbReference type="SAM" id="Phobius"/>
    </source>
</evidence>
<name>A0ABN8GIR7_9BACL</name>
<feature type="transmembrane region" description="Helical" evidence="1">
    <location>
        <begin position="20"/>
        <end position="40"/>
    </location>
</feature>
<sequence>MIDHEDAYQDEHVSIGKGLIVGVVFGSLIWAGIIAGIVYIW</sequence>
<keyword evidence="3" id="KW-1185">Reference proteome</keyword>